<dbReference type="PANTHER" id="PTHR43217">
    <property type="entry name" value="SUCCINATE SEMIALDEHYDE DEHYDROGENASE [NAD(P)+] SAD"/>
    <property type="match status" value="1"/>
</dbReference>
<dbReference type="AlphaFoldDB" id="Q0G3A7"/>
<evidence type="ECO:0000256" key="3">
    <source>
        <dbReference type="ARBA" id="ARBA00023002"/>
    </source>
</evidence>
<dbReference type="Pfam" id="PF00171">
    <property type="entry name" value="Aldedh"/>
    <property type="match status" value="1"/>
</dbReference>
<dbReference type="STRING" id="217511.GCA_001463845_02723"/>
<dbReference type="Proteomes" id="UP000004310">
    <property type="component" value="Unassembled WGS sequence"/>
</dbReference>
<dbReference type="GO" id="GO:0004030">
    <property type="term" value="F:aldehyde dehydrogenase [NAD(P)+] activity"/>
    <property type="evidence" value="ECO:0007669"/>
    <property type="project" value="InterPro"/>
</dbReference>
<keyword evidence="2" id="KW-0521">NADP</keyword>
<gene>
    <name evidence="5" type="ORF">FP2506_15864</name>
</gene>
<proteinExistence type="inferred from homology"/>
<dbReference type="InterPro" id="IPR016161">
    <property type="entry name" value="Ald_DH/histidinol_DH"/>
</dbReference>
<dbReference type="InterPro" id="IPR015590">
    <property type="entry name" value="Aldehyde_DH_dom"/>
</dbReference>
<dbReference type="HOGENOM" id="CLU_005391_1_0_5"/>
<dbReference type="GO" id="GO:0004777">
    <property type="term" value="F:succinate-semialdehyde dehydrogenase (NAD+) activity"/>
    <property type="evidence" value="ECO:0007669"/>
    <property type="project" value="TreeGrafter"/>
</dbReference>
<dbReference type="PANTHER" id="PTHR43217:SF1">
    <property type="entry name" value="SUCCINATE SEMIALDEHYDE DEHYDROGENASE [NAD(P)+] SAD"/>
    <property type="match status" value="1"/>
</dbReference>
<dbReference type="EMBL" id="AATP01000002">
    <property type="protein sequence ID" value="EAU41924.1"/>
    <property type="molecule type" value="Genomic_DNA"/>
</dbReference>
<dbReference type="FunFam" id="3.40.605.10:FF:000012">
    <property type="entry name" value="NAD-dependent succinate-semialdehyde dehydrogenase"/>
    <property type="match status" value="1"/>
</dbReference>
<comment type="similarity">
    <text evidence="1">Belongs to the aldehyde dehydrogenase family.</text>
</comment>
<evidence type="ECO:0000313" key="6">
    <source>
        <dbReference type="Proteomes" id="UP000004310"/>
    </source>
</evidence>
<dbReference type="eggNOG" id="COG1012">
    <property type="taxonomic scope" value="Bacteria"/>
</dbReference>
<dbReference type="InterPro" id="IPR016162">
    <property type="entry name" value="Ald_DH_N"/>
</dbReference>
<accession>Q0G3A7</accession>
<protein>
    <submittedName>
        <fullName evidence="5">Aldehyde dehydrogenase</fullName>
    </submittedName>
</protein>
<reference evidence="5 6" key="1">
    <citation type="journal article" date="2010" name="J. Bacteriol.">
        <title>Genome sequence of Fulvimarina pelagi HTCC2506T, a Mn(II)-oxidizing alphaproteobacterium possessing an aerobic anoxygenic photosynthetic gene cluster and Xanthorhodopsin.</title>
        <authorList>
            <person name="Kang I."/>
            <person name="Oh H.M."/>
            <person name="Lim S.I."/>
            <person name="Ferriera S."/>
            <person name="Giovannoni S.J."/>
            <person name="Cho J.C."/>
        </authorList>
    </citation>
    <scope>NUCLEOTIDE SEQUENCE [LARGE SCALE GENOMIC DNA]</scope>
    <source>
        <strain evidence="5 6">HTCC2506</strain>
    </source>
</reference>
<dbReference type="FunFam" id="3.40.309.10:FF:000010">
    <property type="entry name" value="Gamma-aminobutyraldehyde dehydrogenase"/>
    <property type="match status" value="1"/>
</dbReference>
<evidence type="ECO:0000256" key="1">
    <source>
        <dbReference type="ARBA" id="ARBA00009986"/>
    </source>
</evidence>
<feature type="domain" description="Aldehyde dehydrogenase" evidence="4">
    <location>
        <begin position="4"/>
        <end position="451"/>
    </location>
</feature>
<dbReference type="Gene3D" id="3.40.605.10">
    <property type="entry name" value="Aldehyde Dehydrogenase, Chain A, domain 1"/>
    <property type="match status" value="1"/>
</dbReference>
<dbReference type="SUPFAM" id="SSF53720">
    <property type="entry name" value="ALDH-like"/>
    <property type="match status" value="1"/>
</dbReference>
<sequence>MPTSINPATGEIIEEYAEHSDADIDRAIANADLCYRDWRTSNLDDRSALLNRIADQLETRKEELAGIATQEMGKRLKEAVAEVEKCAMACRYYAEHGPAMIANEDRPGGPASENFVAYLPIGPILAIMPWNFPYWQCLRFAAPAIMAGNVGLLKHASNVSRCALEIERVILDAGGPQGLFQTMLVSSKKVDGILKDPRIRAATLTGSEGAGSAVAATSGHEIKTTVLELGGSDPFIVMPSADIDKAIEVGITARMQNNGQSCIAAKRFIVHEDVYDRYLEGYKAKVEAMKLGDPMETGTDMGPLAQKQGVEDLKSQVEQSVAAGAKLVTGGKAPEGPGFFFQPSIIAEVPENAPAYRDELFGPCAIMFKVGSIDAAIELANDSDFGLGGSVFTRDKAEQERFIRDLDTGGTHINRMTASHPALPFGGVKRSGYGRELSHEGIRAFMNAKTVTRD</sequence>
<keyword evidence="3" id="KW-0560">Oxidoreductase</keyword>
<dbReference type="InterPro" id="IPR044148">
    <property type="entry name" value="ALDH_GabD1-like"/>
</dbReference>
<dbReference type="InterPro" id="IPR047110">
    <property type="entry name" value="GABD/Sad-like"/>
</dbReference>
<evidence type="ECO:0000313" key="5">
    <source>
        <dbReference type="EMBL" id="EAU41924.1"/>
    </source>
</evidence>
<dbReference type="Gene3D" id="3.40.309.10">
    <property type="entry name" value="Aldehyde Dehydrogenase, Chain A, domain 2"/>
    <property type="match status" value="1"/>
</dbReference>
<dbReference type="CDD" id="cd07100">
    <property type="entry name" value="ALDH_SSADH1_GabD1"/>
    <property type="match status" value="1"/>
</dbReference>
<comment type="caution">
    <text evidence="5">The sequence shown here is derived from an EMBL/GenBank/DDBJ whole genome shotgun (WGS) entry which is preliminary data.</text>
</comment>
<dbReference type="RefSeq" id="WP_007068297.1">
    <property type="nucleotide sequence ID" value="NZ_DS022272.1"/>
</dbReference>
<evidence type="ECO:0000256" key="2">
    <source>
        <dbReference type="ARBA" id="ARBA00022857"/>
    </source>
</evidence>
<organism evidence="5 6">
    <name type="scientific">Fulvimarina pelagi HTCC2506</name>
    <dbReference type="NCBI Taxonomy" id="314231"/>
    <lineage>
        <taxon>Bacteria</taxon>
        <taxon>Pseudomonadati</taxon>
        <taxon>Pseudomonadota</taxon>
        <taxon>Alphaproteobacteria</taxon>
        <taxon>Hyphomicrobiales</taxon>
        <taxon>Aurantimonadaceae</taxon>
        <taxon>Fulvimarina</taxon>
    </lineage>
</organism>
<name>Q0G3A7_9HYPH</name>
<dbReference type="InterPro" id="IPR016163">
    <property type="entry name" value="Ald_DH_C"/>
</dbReference>
<evidence type="ECO:0000259" key="4">
    <source>
        <dbReference type="Pfam" id="PF00171"/>
    </source>
</evidence>
<keyword evidence="6" id="KW-1185">Reference proteome</keyword>